<dbReference type="GeneID" id="107071760"/>
<reference evidence="2" key="1">
    <citation type="submission" date="2025-08" db="UniProtKB">
        <authorList>
            <consortium name="RefSeq"/>
        </authorList>
    </citation>
    <scope>IDENTIFICATION</scope>
    <source>
        <tissue evidence="2">Whole body</tissue>
    </source>
</reference>
<gene>
    <name evidence="2" type="primary">LOC107071760</name>
</gene>
<name>A0ABM1J227_POLDO</name>
<dbReference type="SUPFAM" id="SSF52047">
    <property type="entry name" value="RNI-like"/>
    <property type="match status" value="1"/>
</dbReference>
<accession>A0ABM1J227</accession>
<evidence type="ECO:0000313" key="1">
    <source>
        <dbReference type="Proteomes" id="UP000694924"/>
    </source>
</evidence>
<organism evidence="1 2">
    <name type="scientific">Polistes dominula</name>
    <name type="common">European paper wasp</name>
    <name type="synonym">Vespa dominula</name>
    <dbReference type="NCBI Taxonomy" id="743375"/>
    <lineage>
        <taxon>Eukaryota</taxon>
        <taxon>Metazoa</taxon>
        <taxon>Ecdysozoa</taxon>
        <taxon>Arthropoda</taxon>
        <taxon>Hexapoda</taxon>
        <taxon>Insecta</taxon>
        <taxon>Pterygota</taxon>
        <taxon>Neoptera</taxon>
        <taxon>Endopterygota</taxon>
        <taxon>Hymenoptera</taxon>
        <taxon>Apocrita</taxon>
        <taxon>Aculeata</taxon>
        <taxon>Vespoidea</taxon>
        <taxon>Vespidae</taxon>
        <taxon>Polistinae</taxon>
        <taxon>Polistini</taxon>
        <taxon>Polistes</taxon>
    </lineage>
</organism>
<protein>
    <submittedName>
        <fullName evidence="2">S-phase kinase-associated protein 2-like</fullName>
    </submittedName>
</protein>
<keyword evidence="1" id="KW-1185">Reference proteome</keyword>
<evidence type="ECO:0000313" key="2">
    <source>
        <dbReference type="RefSeq" id="XP_015186514.1"/>
    </source>
</evidence>
<dbReference type="InterPro" id="IPR032675">
    <property type="entry name" value="LRR_dom_sf"/>
</dbReference>
<dbReference type="Proteomes" id="UP000694924">
    <property type="component" value="Unplaced"/>
</dbReference>
<proteinExistence type="predicted"/>
<dbReference type="PANTHER" id="PTHR13318">
    <property type="entry name" value="PARTNER OF PAIRED, ISOFORM B-RELATED"/>
    <property type="match status" value="1"/>
</dbReference>
<dbReference type="RefSeq" id="XP_015186514.1">
    <property type="nucleotide sequence ID" value="XM_015331028.1"/>
</dbReference>
<dbReference type="Gene3D" id="3.80.10.10">
    <property type="entry name" value="Ribonuclease Inhibitor"/>
    <property type="match status" value="1"/>
</dbReference>
<sequence length="213" mass="24163">MYNGMQKMARINCKFLEKLSLESCTLNTECCKEISNCIDISVLNLSMCGGLNLTGILSVLKLRSLTELNVAWCSFNKQQVDVICKMLPSTMTRLNISGCEENMSDLNLSDLILSCPNIKELDLSDNTSLTEDIFSELTNLHNLEHLSLSRCFNIKSLSKLDLNLVPYFEYLDIFDLELTSVPDKLKINQFLFTSIARPTLKDHKTIWGLYVKS</sequence>
<dbReference type="PANTHER" id="PTHR13318:SF247">
    <property type="entry name" value="GH16156P"/>
    <property type="match status" value="1"/>
</dbReference>